<keyword evidence="4" id="KW-0413">Isomerase</keyword>
<evidence type="ECO:0000259" key="5">
    <source>
        <dbReference type="Pfam" id="PF02878"/>
    </source>
</evidence>
<dbReference type="GO" id="GO:0005634">
    <property type="term" value="C:nucleus"/>
    <property type="evidence" value="ECO:0007669"/>
    <property type="project" value="TreeGrafter"/>
</dbReference>
<dbReference type="GO" id="GO:0008973">
    <property type="term" value="F:phosphopentomutase activity"/>
    <property type="evidence" value="ECO:0007669"/>
    <property type="project" value="TreeGrafter"/>
</dbReference>
<dbReference type="SUPFAM" id="SSF53738">
    <property type="entry name" value="Phosphoglucomutase, first 3 domains"/>
    <property type="match status" value="1"/>
</dbReference>
<reference evidence="6" key="1">
    <citation type="submission" date="2014-11" db="EMBL/GenBank/DDBJ databases">
        <authorList>
            <person name="Otto D Thomas"/>
            <person name="Naeem Raeece"/>
        </authorList>
    </citation>
    <scope>NUCLEOTIDE SEQUENCE</scope>
</reference>
<organism evidence="6">
    <name type="scientific">Chromera velia CCMP2878</name>
    <dbReference type="NCBI Taxonomy" id="1169474"/>
    <lineage>
        <taxon>Eukaryota</taxon>
        <taxon>Sar</taxon>
        <taxon>Alveolata</taxon>
        <taxon>Colpodellida</taxon>
        <taxon>Chromeraceae</taxon>
        <taxon>Chromera</taxon>
    </lineage>
</organism>
<dbReference type="GO" id="GO:0046872">
    <property type="term" value="F:metal ion binding"/>
    <property type="evidence" value="ECO:0007669"/>
    <property type="project" value="UniProtKB-KW"/>
</dbReference>
<evidence type="ECO:0000256" key="1">
    <source>
        <dbReference type="ARBA" id="ARBA00010231"/>
    </source>
</evidence>
<dbReference type="AlphaFoldDB" id="A0A0G4GH00"/>
<dbReference type="InterPro" id="IPR005844">
    <property type="entry name" value="A-D-PHexomutase_a/b/a-I"/>
</dbReference>
<evidence type="ECO:0000256" key="4">
    <source>
        <dbReference type="ARBA" id="ARBA00023235"/>
    </source>
</evidence>
<evidence type="ECO:0000256" key="3">
    <source>
        <dbReference type="ARBA" id="ARBA00022842"/>
    </source>
</evidence>
<proteinExistence type="inferred from homology"/>
<name>A0A0G4GH00_9ALVE</name>
<feature type="domain" description="Alpha-D-phosphohexomutase alpha/beta/alpha" evidence="5">
    <location>
        <begin position="47"/>
        <end position="84"/>
    </location>
</feature>
<accession>A0A0G4GH00</accession>
<dbReference type="PANTHER" id="PTHR45745">
    <property type="entry name" value="PHOSPHOMANNOMUTASE 45A"/>
    <property type="match status" value="1"/>
</dbReference>
<keyword evidence="2" id="KW-0479">Metal-binding</keyword>
<dbReference type="PANTHER" id="PTHR45745:SF1">
    <property type="entry name" value="PHOSPHOGLUCOMUTASE 2B-RELATED"/>
    <property type="match status" value="1"/>
</dbReference>
<gene>
    <name evidence="6" type="ORF">Cvel_21810</name>
</gene>
<dbReference type="GO" id="GO:0005975">
    <property type="term" value="P:carbohydrate metabolic process"/>
    <property type="evidence" value="ECO:0007669"/>
    <property type="project" value="InterPro"/>
</dbReference>
<protein>
    <recommendedName>
        <fullName evidence="5">Alpha-D-phosphohexomutase alpha/beta/alpha domain-containing protein</fullName>
    </recommendedName>
</protein>
<dbReference type="VEuPathDB" id="CryptoDB:Cvel_21810"/>
<dbReference type="Gene3D" id="3.40.120.10">
    <property type="entry name" value="Alpha-D-Glucose-1,6-Bisphosphate, subunit A, domain 3"/>
    <property type="match status" value="1"/>
</dbReference>
<sequence>MYFCPWFCRSIVLSLGAFSSAWFSSRSLVVLKGLCAYLIDLEGSEVLKKKRVVVGFDARFNSQKFAHLTAAVFASCGVRAYLFGDI</sequence>
<keyword evidence="3" id="KW-0460">Magnesium</keyword>
<dbReference type="EMBL" id="CDMZ01001191">
    <property type="protein sequence ID" value="CEM28739.1"/>
    <property type="molecule type" value="Genomic_DNA"/>
</dbReference>
<dbReference type="InterPro" id="IPR016055">
    <property type="entry name" value="A-D-PHexomutase_a/b/a-I/II/III"/>
</dbReference>
<evidence type="ECO:0000313" key="6">
    <source>
        <dbReference type="EMBL" id="CEM28739.1"/>
    </source>
</evidence>
<dbReference type="Pfam" id="PF02878">
    <property type="entry name" value="PGM_PMM_I"/>
    <property type="match status" value="1"/>
</dbReference>
<comment type="similarity">
    <text evidence="1">Belongs to the phosphohexose mutase family.</text>
</comment>
<evidence type="ECO:0000256" key="2">
    <source>
        <dbReference type="ARBA" id="ARBA00022723"/>
    </source>
</evidence>
<dbReference type="GO" id="GO:0006166">
    <property type="term" value="P:purine ribonucleoside salvage"/>
    <property type="evidence" value="ECO:0007669"/>
    <property type="project" value="TreeGrafter"/>
</dbReference>